<dbReference type="Proteomes" id="UP000824159">
    <property type="component" value="Unassembled WGS sequence"/>
</dbReference>
<proteinExistence type="predicted"/>
<evidence type="ECO:0000313" key="3">
    <source>
        <dbReference type="Proteomes" id="UP000824159"/>
    </source>
</evidence>
<protein>
    <submittedName>
        <fullName evidence="2">Uncharacterized protein</fullName>
    </submittedName>
</protein>
<keyword evidence="1" id="KW-0472">Membrane</keyword>
<sequence>MISIKKPSLLKLTSHTKLLLIMAAVFIFTAGAVTVSAVLFLRSDSMASEAVVMDRMALETSTAAEALKASDGNMQTASQLLSGHRAFDISEDSLVLYYDESFSPSSKNSSRYRTVIDREDHAGFFSYNINVFDDSSEQKDTVYKLSFKALDTGGNSNE</sequence>
<name>A0A9D1HDP9_9FIRM</name>
<keyword evidence="1" id="KW-1133">Transmembrane helix</keyword>
<reference evidence="2" key="2">
    <citation type="journal article" date="2021" name="PeerJ">
        <title>Extensive microbial diversity within the chicken gut microbiome revealed by metagenomics and culture.</title>
        <authorList>
            <person name="Gilroy R."/>
            <person name="Ravi A."/>
            <person name="Getino M."/>
            <person name="Pursley I."/>
            <person name="Horton D.L."/>
            <person name="Alikhan N.F."/>
            <person name="Baker D."/>
            <person name="Gharbi K."/>
            <person name="Hall N."/>
            <person name="Watson M."/>
            <person name="Adriaenssens E.M."/>
            <person name="Foster-Nyarko E."/>
            <person name="Jarju S."/>
            <person name="Secka A."/>
            <person name="Antonio M."/>
            <person name="Oren A."/>
            <person name="Chaudhuri R.R."/>
            <person name="La Ragione R."/>
            <person name="Hildebrand F."/>
            <person name="Pallen M.J."/>
        </authorList>
    </citation>
    <scope>NUCLEOTIDE SEQUENCE</scope>
    <source>
        <strain evidence="2">CHK176-22527</strain>
    </source>
</reference>
<gene>
    <name evidence="2" type="ORF">IAD12_02170</name>
</gene>
<comment type="caution">
    <text evidence="2">The sequence shown here is derived from an EMBL/GenBank/DDBJ whole genome shotgun (WGS) entry which is preliminary data.</text>
</comment>
<dbReference type="AlphaFoldDB" id="A0A9D1HDP9"/>
<evidence type="ECO:0000256" key="1">
    <source>
        <dbReference type="SAM" id="Phobius"/>
    </source>
</evidence>
<evidence type="ECO:0000313" key="2">
    <source>
        <dbReference type="EMBL" id="HIT99042.1"/>
    </source>
</evidence>
<feature type="transmembrane region" description="Helical" evidence="1">
    <location>
        <begin position="20"/>
        <end position="41"/>
    </location>
</feature>
<organism evidence="2 3">
    <name type="scientific">Candidatus Allocopromorpha excrementavium</name>
    <dbReference type="NCBI Taxonomy" id="2840741"/>
    <lineage>
        <taxon>Bacteria</taxon>
        <taxon>Bacillati</taxon>
        <taxon>Bacillota</taxon>
        <taxon>Clostridia</taxon>
        <taxon>Eubacteriales</taxon>
        <taxon>Eubacteriaceae</taxon>
        <taxon>Eubacteriaceae incertae sedis</taxon>
        <taxon>Candidatus Allocopromorpha</taxon>
    </lineage>
</organism>
<dbReference type="EMBL" id="DVLX01000026">
    <property type="protein sequence ID" value="HIT99042.1"/>
    <property type="molecule type" value="Genomic_DNA"/>
</dbReference>
<reference evidence="2" key="1">
    <citation type="submission" date="2020-10" db="EMBL/GenBank/DDBJ databases">
        <authorList>
            <person name="Gilroy R."/>
        </authorList>
    </citation>
    <scope>NUCLEOTIDE SEQUENCE</scope>
    <source>
        <strain evidence="2">CHK176-22527</strain>
    </source>
</reference>
<keyword evidence="1" id="KW-0812">Transmembrane</keyword>
<accession>A0A9D1HDP9</accession>